<evidence type="ECO:0000313" key="3">
    <source>
        <dbReference type="Proteomes" id="UP001497482"/>
    </source>
</evidence>
<proteinExistence type="predicted"/>
<dbReference type="GO" id="GO:0005886">
    <property type="term" value="C:plasma membrane"/>
    <property type="evidence" value="ECO:0007669"/>
    <property type="project" value="TreeGrafter"/>
</dbReference>
<dbReference type="PANTHER" id="PTHR15573:SF0">
    <property type="entry name" value="G-PROTEIN COUPLED RECEPTOR 160-RELATED"/>
    <property type="match status" value="1"/>
</dbReference>
<dbReference type="Proteomes" id="UP001497482">
    <property type="component" value="Chromosome 5"/>
</dbReference>
<reference evidence="2 3" key="1">
    <citation type="submission" date="2024-04" db="EMBL/GenBank/DDBJ databases">
        <authorList>
            <person name="Waldvogel A.-M."/>
            <person name="Schoenle A."/>
        </authorList>
    </citation>
    <scope>NUCLEOTIDE SEQUENCE [LARGE SCALE GENOMIC DNA]</scope>
</reference>
<organism evidence="2 3">
    <name type="scientific">Knipowitschia caucasica</name>
    <name type="common">Caucasian dwarf goby</name>
    <name type="synonym">Pomatoschistus caucasicus</name>
    <dbReference type="NCBI Taxonomy" id="637954"/>
    <lineage>
        <taxon>Eukaryota</taxon>
        <taxon>Metazoa</taxon>
        <taxon>Chordata</taxon>
        <taxon>Craniata</taxon>
        <taxon>Vertebrata</taxon>
        <taxon>Euteleostomi</taxon>
        <taxon>Actinopterygii</taxon>
        <taxon>Neopterygii</taxon>
        <taxon>Teleostei</taxon>
        <taxon>Neoteleostei</taxon>
        <taxon>Acanthomorphata</taxon>
        <taxon>Gobiaria</taxon>
        <taxon>Gobiiformes</taxon>
        <taxon>Gobioidei</taxon>
        <taxon>Gobiidae</taxon>
        <taxon>Gobiinae</taxon>
        <taxon>Knipowitschia</taxon>
    </lineage>
</organism>
<name>A0AAV2M0I2_KNICA</name>
<feature type="transmembrane region" description="Helical" evidence="1">
    <location>
        <begin position="30"/>
        <end position="55"/>
    </location>
</feature>
<gene>
    <name evidence="2" type="ORF">KC01_LOCUS33961</name>
</gene>
<protein>
    <submittedName>
        <fullName evidence="2">Uncharacterized protein</fullName>
    </submittedName>
</protein>
<sequence length="107" mass="12141">MIVSLLLSFGVFWLPYLTVTTVCFVFEFGVPAYISVNLLWVQCVNSMLAGVVFWLRSDTVGPYSSVPDHVCLWQAYWQLSTETQMQKQLTVAMFNPSKSKESTAFDV</sequence>
<dbReference type="EMBL" id="OZ035827">
    <property type="protein sequence ID" value="CAL1606851.1"/>
    <property type="molecule type" value="Genomic_DNA"/>
</dbReference>
<dbReference type="AlphaFoldDB" id="A0AAV2M0I2"/>
<keyword evidence="1" id="KW-0812">Transmembrane</keyword>
<dbReference type="PANTHER" id="PTHR15573">
    <property type="entry name" value="G-PROTEIN COUPLED RECEPTOR 160-RELATED"/>
    <property type="match status" value="1"/>
</dbReference>
<dbReference type="InterPro" id="IPR042353">
    <property type="entry name" value="GPR160"/>
</dbReference>
<dbReference type="GO" id="GO:0043235">
    <property type="term" value="C:receptor complex"/>
    <property type="evidence" value="ECO:0007669"/>
    <property type="project" value="TreeGrafter"/>
</dbReference>
<evidence type="ECO:0000256" key="1">
    <source>
        <dbReference type="SAM" id="Phobius"/>
    </source>
</evidence>
<keyword evidence="1" id="KW-0472">Membrane</keyword>
<accession>A0AAV2M0I2</accession>
<keyword evidence="3" id="KW-1185">Reference proteome</keyword>
<evidence type="ECO:0000313" key="2">
    <source>
        <dbReference type="EMBL" id="CAL1606851.1"/>
    </source>
</evidence>
<keyword evidence="1" id="KW-1133">Transmembrane helix</keyword>